<dbReference type="Proteomes" id="UP000483820">
    <property type="component" value="Chromosome III"/>
</dbReference>
<dbReference type="AlphaFoldDB" id="A0A6A5H8N5"/>
<evidence type="ECO:0000313" key="2">
    <source>
        <dbReference type="Proteomes" id="UP000483820"/>
    </source>
</evidence>
<dbReference type="EMBL" id="WUAV01000003">
    <property type="protein sequence ID" value="KAF1762823.1"/>
    <property type="molecule type" value="Genomic_DNA"/>
</dbReference>
<evidence type="ECO:0000313" key="1">
    <source>
        <dbReference type="EMBL" id="KAF1762823.1"/>
    </source>
</evidence>
<reference evidence="1 2" key="1">
    <citation type="submission" date="2019-12" db="EMBL/GenBank/DDBJ databases">
        <title>Chromosome-level assembly of the Caenorhabditis remanei genome.</title>
        <authorList>
            <person name="Teterina A.A."/>
            <person name="Willis J.H."/>
            <person name="Phillips P.C."/>
        </authorList>
    </citation>
    <scope>NUCLEOTIDE SEQUENCE [LARGE SCALE GENOMIC DNA]</scope>
    <source>
        <strain evidence="1 2">PX506</strain>
        <tissue evidence="1">Whole organism</tissue>
    </source>
</reference>
<proteinExistence type="predicted"/>
<gene>
    <name evidence="1" type="ORF">GCK72_011086</name>
</gene>
<dbReference type="CTD" id="78775076"/>
<comment type="caution">
    <text evidence="1">The sequence shown here is derived from an EMBL/GenBank/DDBJ whole genome shotgun (WGS) entry which is preliminary data.</text>
</comment>
<dbReference type="GeneID" id="78775076"/>
<dbReference type="KEGG" id="crq:GCK72_011086"/>
<name>A0A6A5H8N5_CAERE</name>
<accession>A0A6A5H8N5</accession>
<organism evidence="1 2">
    <name type="scientific">Caenorhabditis remanei</name>
    <name type="common">Caenorhabditis vulgaris</name>
    <dbReference type="NCBI Taxonomy" id="31234"/>
    <lineage>
        <taxon>Eukaryota</taxon>
        <taxon>Metazoa</taxon>
        <taxon>Ecdysozoa</taxon>
        <taxon>Nematoda</taxon>
        <taxon>Chromadorea</taxon>
        <taxon>Rhabditida</taxon>
        <taxon>Rhabditina</taxon>
        <taxon>Rhabditomorpha</taxon>
        <taxon>Rhabditoidea</taxon>
        <taxon>Rhabditidae</taxon>
        <taxon>Peloderinae</taxon>
        <taxon>Caenorhabditis</taxon>
    </lineage>
</organism>
<protein>
    <submittedName>
        <fullName evidence="1">Uncharacterized protein</fullName>
    </submittedName>
</protein>
<sequence length="96" mass="11414">MKSFDIEHFYLVSTDANIQQCARRHTQNGHSTFTLTTREYHKDEYTETRKNVNKEDFNKTNNPCTHCLVLRGRNLPLPDVRFSPINTKWLRCFHSV</sequence>
<dbReference type="RefSeq" id="XP_053587782.1">
    <property type="nucleotide sequence ID" value="XM_053728205.1"/>
</dbReference>